<feature type="transmembrane region" description="Helical" evidence="2">
    <location>
        <begin position="505"/>
        <end position="525"/>
    </location>
</feature>
<dbReference type="STRING" id="3988.B9SRP7"/>
<evidence type="ECO:0000313" key="3">
    <source>
        <dbReference type="EMBL" id="EEF33705.1"/>
    </source>
</evidence>
<feature type="transmembrane region" description="Helical" evidence="2">
    <location>
        <begin position="428"/>
        <end position="447"/>
    </location>
</feature>
<dbReference type="GO" id="GO:0010150">
    <property type="term" value="P:leaf senescence"/>
    <property type="evidence" value="ECO:0007669"/>
    <property type="project" value="InterPro"/>
</dbReference>
<dbReference type="KEGG" id="rcu:8274910"/>
<accession>B9SRP7</accession>
<keyword evidence="4" id="KW-1185">Reference proteome</keyword>
<evidence type="ECO:0000256" key="1">
    <source>
        <dbReference type="SAM" id="MobiDB-lite"/>
    </source>
</evidence>
<proteinExistence type="predicted"/>
<dbReference type="GO" id="GO:0006952">
    <property type="term" value="P:defense response"/>
    <property type="evidence" value="ECO:0007669"/>
    <property type="project" value="InterPro"/>
</dbReference>
<gene>
    <name evidence="3" type="ORF">RCOM_0665610</name>
</gene>
<dbReference type="InParanoid" id="B9SRP7"/>
<dbReference type="Proteomes" id="UP000008311">
    <property type="component" value="Unassembled WGS sequence"/>
</dbReference>
<keyword evidence="2" id="KW-0812">Transmembrane</keyword>
<protein>
    <submittedName>
        <fullName evidence="3">Protein CPR-5, putative</fullName>
    </submittedName>
</protein>
<dbReference type="AlphaFoldDB" id="B9SRP7"/>
<dbReference type="GO" id="GO:0010090">
    <property type="term" value="P:trichome morphogenesis"/>
    <property type="evidence" value="ECO:0007669"/>
    <property type="project" value="InterPro"/>
</dbReference>
<reference evidence="4" key="1">
    <citation type="journal article" date="2010" name="Nat. Biotechnol.">
        <title>Draft genome sequence of the oilseed species Ricinus communis.</title>
        <authorList>
            <person name="Chan A.P."/>
            <person name="Crabtree J."/>
            <person name="Zhao Q."/>
            <person name="Lorenzi H."/>
            <person name="Orvis J."/>
            <person name="Puiu D."/>
            <person name="Melake-Berhan A."/>
            <person name="Jones K.M."/>
            <person name="Redman J."/>
            <person name="Chen G."/>
            <person name="Cahoon E.B."/>
            <person name="Gedil M."/>
            <person name="Stanke M."/>
            <person name="Haas B.J."/>
            <person name="Wortman J.R."/>
            <person name="Fraser-Liggett C.M."/>
            <person name="Ravel J."/>
            <person name="Rabinowicz P.D."/>
        </authorList>
    </citation>
    <scope>NUCLEOTIDE SEQUENCE [LARGE SCALE GENOMIC DNA]</scope>
    <source>
        <strain evidence="4">cv. Hale</strain>
    </source>
</reference>
<dbReference type="OrthoDB" id="2017423at2759"/>
<feature type="transmembrane region" description="Helical" evidence="2">
    <location>
        <begin position="397"/>
        <end position="416"/>
    </location>
</feature>
<feature type="transmembrane region" description="Helical" evidence="2">
    <location>
        <begin position="332"/>
        <end position="353"/>
    </location>
</feature>
<dbReference type="FunCoup" id="B9SRP7">
    <property type="interactions" value="1173"/>
</dbReference>
<feature type="compositionally biased region" description="Polar residues" evidence="1">
    <location>
        <begin position="8"/>
        <end position="22"/>
    </location>
</feature>
<organism evidence="3 4">
    <name type="scientific">Ricinus communis</name>
    <name type="common">Castor bean</name>
    <dbReference type="NCBI Taxonomy" id="3988"/>
    <lineage>
        <taxon>Eukaryota</taxon>
        <taxon>Viridiplantae</taxon>
        <taxon>Streptophyta</taxon>
        <taxon>Embryophyta</taxon>
        <taxon>Tracheophyta</taxon>
        <taxon>Spermatophyta</taxon>
        <taxon>Magnoliopsida</taxon>
        <taxon>eudicotyledons</taxon>
        <taxon>Gunneridae</taxon>
        <taxon>Pentapetalae</taxon>
        <taxon>rosids</taxon>
        <taxon>fabids</taxon>
        <taxon>Malpighiales</taxon>
        <taxon>Euphorbiaceae</taxon>
        <taxon>Acalyphoideae</taxon>
        <taxon>Acalypheae</taxon>
        <taxon>Ricinus</taxon>
    </lineage>
</organism>
<dbReference type="InterPro" id="IPR044708">
    <property type="entry name" value="CPR5"/>
</dbReference>
<name>B9SRP7_RICCO</name>
<feature type="region of interest" description="Disordered" evidence="1">
    <location>
        <begin position="1"/>
        <end position="37"/>
    </location>
</feature>
<sequence length="547" mass="60930">MEPPPSVTPSNSTEHSNPTADNPSCLPTMIKNKNRKKKKVFKTCAQTSSSSSAATRFPYKRRNSKVVLAPVRRGGRSFGDSQMEAVALPLGMSFAAIIAKFMETKDAAGDKMSVDRLTKICASAVRESLANVFGDKFDFFARNFEKSFGSTLSTLRLINEASLNRETCHLSQVDVENSASDLNLNNGIRCMSCIKDCHSETPLTSSLFQNQMRMDEDVEDSSPSMNQELVLHGQINQQVCTPCSSGSIINQLSTVEKSIMEHARSNDLKTFKIGLTMRKLKLKEAALALNLDANHLERSKLAMGMSKASFKIEKFKTQLEDTRHAELLKKCIDCLVAGLFIMSASILYGAYVFSYQRITDATASCSPLIEDSKSWWIPRPFSSFNSGWHTLRCHVQVASRMLFGILIILAVAYLLLQRSATSRQTMPVTFILLLLGAACGFAGKLCVDTLGGSGFHWLLYWETMCLLHFFSNVCISTLFCILHGPLTVSRRTNYNSLCPYWFRRILFYAALLLVLPLCCGLLPFADPGEWKDHFFLLATNFLSITDD</sequence>
<dbReference type="eggNOG" id="ENOG502QU8R">
    <property type="taxonomic scope" value="Eukaryota"/>
</dbReference>
<keyword evidence="2" id="KW-0472">Membrane</keyword>
<keyword evidence="2" id="KW-1133">Transmembrane helix</keyword>
<evidence type="ECO:0000256" key="2">
    <source>
        <dbReference type="SAM" id="Phobius"/>
    </source>
</evidence>
<dbReference type="EMBL" id="EQ974102">
    <property type="protein sequence ID" value="EEF33705.1"/>
    <property type="molecule type" value="Genomic_DNA"/>
</dbReference>
<dbReference type="PANTHER" id="PTHR35322:SF2">
    <property type="entry name" value="PROTEIN CPR-5"/>
    <property type="match status" value="1"/>
</dbReference>
<feature type="transmembrane region" description="Helical" evidence="2">
    <location>
        <begin position="459"/>
        <end position="484"/>
    </location>
</feature>
<dbReference type="PANTHER" id="PTHR35322">
    <property type="entry name" value="PROTEIN CPR-5"/>
    <property type="match status" value="1"/>
</dbReference>
<evidence type="ECO:0000313" key="4">
    <source>
        <dbReference type="Proteomes" id="UP000008311"/>
    </source>
</evidence>